<name>A0ABN2NRT0_9PSEU</name>
<dbReference type="Proteomes" id="UP001500449">
    <property type="component" value="Unassembled WGS sequence"/>
</dbReference>
<evidence type="ECO:0000256" key="1">
    <source>
        <dbReference type="SAM" id="MobiDB-lite"/>
    </source>
</evidence>
<feature type="region of interest" description="Disordered" evidence="1">
    <location>
        <begin position="50"/>
        <end position="88"/>
    </location>
</feature>
<organism evidence="2 3">
    <name type="scientific">Pseudonocardia ailaonensis</name>
    <dbReference type="NCBI Taxonomy" id="367279"/>
    <lineage>
        <taxon>Bacteria</taxon>
        <taxon>Bacillati</taxon>
        <taxon>Actinomycetota</taxon>
        <taxon>Actinomycetes</taxon>
        <taxon>Pseudonocardiales</taxon>
        <taxon>Pseudonocardiaceae</taxon>
        <taxon>Pseudonocardia</taxon>
    </lineage>
</organism>
<evidence type="ECO:0000313" key="2">
    <source>
        <dbReference type="EMBL" id="GAA1881077.1"/>
    </source>
</evidence>
<proteinExistence type="predicted"/>
<protein>
    <submittedName>
        <fullName evidence="2">Uncharacterized protein</fullName>
    </submittedName>
</protein>
<dbReference type="EMBL" id="BAAAQK010000034">
    <property type="protein sequence ID" value="GAA1881077.1"/>
    <property type="molecule type" value="Genomic_DNA"/>
</dbReference>
<evidence type="ECO:0000313" key="3">
    <source>
        <dbReference type="Proteomes" id="UP001500449"/>
    </source>
</evidence>
<feature type="compositionally biased region" description="Basic and acidic residues" evidence="1">
    <location>
        <begin position="71"/>
        <end position="85"/>
    </location>
</feature>
<gene>
    <name evidence="2" type="ORF">GCM10009836_72930</name>
</gene>
<sequence length="160" mass="15814">MKLALSAMSVAGNLQVLAGGDDEDPHRRTFRRDLAIGGCVAARVDVDAQEGHPVGDPGAHHLGVLPDPAGEGERVEATGGDRHGGDPVAADVEGEAGARVVACGDLLQVGGTGEGGQAAPVLQGLGDLVGFEVLALGEPELEPGIDAAGAGGYDQGLRAG</sequence>
<accession>A0ABN2NRT0</accession>
<comment type="caution">
    <text evidence="2">The sequence shown here is derived from an EMBL/GenBank/DDBJ whole genome shotgun (WGS) entry which is preliminary data.</text>
</comment>
<keyword evidence="3" id="KW-1185">Reference proteome</keyword>
<reference evidence="2 3" key="1">
    <citation type="journal article" date="2019" name="Int. J. Syst. Evol. Microbiol.">
        <title>The Global Catalogue of Microorganisms (GCM) 10K type strain sequencing project: providing services to taxonomists for standard genome sequencing and annotation.</title>
        <authorList>
            <consortium name="The Broad Institute Genomics Platform"/>
            <consortium name="The Broad Institute Genome Sequencing Center for Infectious Disease"/>
            <person name="Wu L."/>
            <person name="Ma J."/>
        </authorList>
    </citation>
    <scope>NUCLEOTIDE SEQUENCE [LARGE SCALE GENOMIC DNA]</scope>
    <source>
        <strain evidence="2 3">JCM 16009</strain>
    </source>
</reference>